<organism evidence="4 5">
    <name type="scientific">Thanatephorus cucumeris (strain AG1-IB / isolate 7/3/14)</name>
    <name type="common">Lettuce bottom rot fungus</name>
    <name type="synonym">Rhizoctonia solani</name>
    <dbReference type="NCBI Taxonomy" id="1108050"/>
    <lineage>
        <taxon>Eukaryota</taxon>
        <taxon>Fungi</taxon>
        <taxon>Dikarya</taxon>
        <taxon>Basidiomycota</taxon>
        <taxon>Agaricomycotina</taxon>
        <taxon>Agaricomycetes</taxon>
        <taxon>Cantharellales</taxon>
        <taxon>Ceratobasidiaceae</taxon>
        <taxon>Rhizoctonia</taxon>
        <taxon>Rhizoctonia solani AG-1</taxon>
    </lineage>
</organism>
<evidence type="ECO:0000256" key="2">
    <source>
        <dbReference type="SAM" id="MobiDB-lite"/>
    </source>
</evidence>
<dbReference type="InterPro" id="IPR001841">
    <property type="entry name" value="Znf_RING"/>
</dbReference>
<evidence type="ECO:0000256" key="1">
    <source>
        <dbReference type="PROSITE-ProRule" id="PRU00175"/>
    </source>
</evidence>
<dbReference type="Gene3D" id="3.30.40.10">
    <property type="entry name" value="Zinc/RING finger domain, C3HC4 (zinc finger)"/>
    <property type="match status" value="1"/>
</dbReference>
<keyword evidence="1" id="KW-0863">Zinc-finger</keyword>
<proteinExistence type="predicted"/>
<feature type="region of interest" description="Disordered" evidence="2">
    <location>
        <begin position="103"/>
        <end position="166"/>
    </location>
</feature>
<comment type="caution">
    <text evidence="4">The sequence shown here is derived from an EMBL/GenBank/DDBJ whole genome shotgun (WGS) entry which is preliminary data.</text>
</comment>
<evidence type="ECO:0000313" key="4">
    <source>
        <dbReference type="EMBL" id="CCO32529.1"/>
    </source>
</evidence>
<dbReference type="AlphaFoldDB" id="M5BZA8"/>
<gene>
    <name evidence="4" type="ORF">BN14_06590</name>
</gene>
<dbReference type="EMBL" id="CAOJ01009978">
    <property type="protein sequence ID" value="CCO32529.1"/>
    <property type="molecule type" value="Genomic_DNA"/>
</dbReference>
<dbReference type="GO" id="GO:0008270">
    <property type="term" value="F:zinc ion binding"/>
    <property type="evidence" value="ECO:0007669"/>
    <property type="project" value="UniProtKB-KW"/>
</dbReference>
<evidence type="ECO:0000313" key="5">
    <source>
        <dbReference type="Proteomes" id="UP000012065"/>
    </source>
</evidence>
<accession>M5BZA8</accession>
<dbReference type="PROSITE" id="PS50089">
    <property type="entry name" value="ZF_RING_2"/>
    <property type="match status" value="1"/>
</dbReference>
<dbReference type="SUPFAM" id="SSF57850">
    <property type="entry name" value="RING/U-box"/>
    <property type="match status" value="1"/>
</dbReference>
<sequence length="211" mass="22036">MTPGPLPVVRNEPGPDNDEDCIICGESLSFSFRLPGEKPHIVPECGHALHEACFTAVYGQVNQSRSGALPRKNLGVCGVCRKPIRVGDGDGAKSNKLAALTGMGDKNATSMFPGREQSGGPSRHTPTPRSAPTPAPHDPTEDDPIEPPTNASVRSGGSGSGNSDYVVAPSISVRSEFPSIVRTHEPTQSITCLITVELPSRRGSAPVPGPL</sequence>
<name>M5BZA8_THACB</name>
<keyword evidence="1" id="KW-0479">Metal-binding</keyword>
<keyword evidence="1" id="KW-0862">Zinc</keyword>
<feature type="domain" description="RING-type" evidence="3">
    <location>
        <begin position="21"/>
        <end position="81"/>
    </location>
</feature>
<dbReference type="InterPro" id="IPR013083">
    <property type="entry name" value="Znf_RING/FYVE/PHD"/>
</dbReference>
<reference evidence="4 5" key="1">
    <citation type="journal article" date="2013" name="J. Biotechnol.">
        <title>Establishment and interpretation of the genome sequence of the phytopathogenic fungus Rhizoctonia solani AG1-IB isolate 7/3/14.</title>
        <authorList>
            <person name="Wibberg D.W."/>
            <person name="Jelonek L.J."/>
            <person name="Rupp O.R."/>
            <person name="Hennig M.H."/>
            <person name="Eikmeyer F.E."/>
            <person name="Goesmann A.G."/>
            <person name="Hartmann A.H."/>
            <person name="Borriss R.B."/>
            <person name="Grosch R.G."/>
            <person name="Puehler A.P."/>
            <person name="Schlueter A.S."/>
        </authorList>
    </citation>
    <scope>NUCLEOTIDE SEQUENCE [LARGE SCALE GENOMIC DNA]</scope>
    <source>
        <strain evidence="5">AG1-IB / isolate 7/3/14</strain>
    </source>
</reference>
<dbReference type="Proteomes" id="UP000012065">
    <property type="component" value="Unassembled WGS sequence"/>
</dbReference>
<protein>
    <recommendedName>
        <fullName evidence="3">RING-type domain-containing protein</fullName>
    </recommendedName>
</protein>
<dbReference type="HOGENOM" id="CLU_1305625_0_0_1"/>
<evidence type="ECO:0000259" key="3">
    <source>
        <dbReference type="PROSITE" id="PS50089"/>
    </source>
</evidence>